<protein>
    <recommendedName>
        <fullName evidence="2">BTB domain-containing protein</fullName>
    </recommendedName>
</protein>
<dbReference type="Proteomes" id="UP000803884">
    <property type="component" value="Unassembled WGS sequence"/>
</dbReference>
<dbReference type="PANTHER" id="PTHR47843:SF5">
    <property type="entry name" value="BTB_POZ DOMAIN PROTEIN"/>
    <property type="match status" value="1"/>
</dbReference>
<dbReference type="PROSITE" id="PS50097">
    <property type="entry name" value="BTB"/>
    <property type="match status" value="1"/>
</dbReference>
<dbReference type="SUPFAM" id="SSF54695">
    <property type="entry name" value="POZ domain"/>
    <property type="match status" value="1"/>
</dbReference>
<keyword evidence="4" id="KW-1185">Reference proteome</keyword>
<evidence type="ECO:0000256" key="1">
    <source>
        <dbReference type="SAM" id="MobiDB-lite"/>
    </source>
</evidence>
<name>A0AB34KIL0_9PEZI</name>
<accession>A0AB34KIL0</accession>
<feature type="compositionally biased region" description="Basic residues" evidence="1">
    <location>
        <begin position="214"/>
        <end position="225"/>
    </location>
</feature>
<reference evidence="3 4" key="1">
    <citation type="journal article" date="2020" name="Microbiol. Resour. Announc.">
        <title>Draft Genome Sequence of a Cladosporium Species Isolated from the Mesophotic Ascidian Didemnum maculosum.</title>
        <authorList>
            <person name="Gioti A."/>
            <person name="Siaperas R."/>
            <person name="Nikolaivits E."/>
            <person name="Le Goff G."/>
            <person name="Ouazzani J."/>
            <person name="Kotoulas G."/>
            <person name="Topakas E."/>
        </authorList>
    </citation>
    <scope>NUCLEOTIDE SEQUENCE [LARGE SCALE GENOMIC DNA]</scope>
    <source>
        <strain evidence="3 4">TM138-S3</strain>
    </source>
</reference>
<dbReference type="SMART" id="SM00225">
    <property type="entry name" value="BTB"/>
    <property type="match status" value="1"/>
</dbReference>
<comment type="caution">
    <text evidence="3">The sequence shown here is derived from an EMBL/GenBank/DDBJ whole genome shotgun (WGS) entry which is preliminary data.</text>
</comment>
<evidence type="ECO:0000259" key="2">
    <source>
        <dbReference type="PROSITE" id="PS50097"/>
    </source>
</evidence>
<evidence type="ECO:0000313" key="4">
    <source>
        <dbReference type="Proteomes" id="UP000803884"/>
    </source>
</evidence>
<feature type="region of interest" description="Disordered" evidence="1">
    <location>
        <begin position="204"/>
        <end position="225"/>
    </location>
</feature>
<sequence length="225" mass="25424">MSSTQEEDLFSLVFNSEWLNQIRAFSDLSIICQDFSIRAHKVVLFAKSTHFRKILSEPLPEEENGEIHLPSDDDPAVIKALISFFYTDSLYLGPDQAGSTLCSYLVRLCTASLKYEAPSLHTLARAKFAESFDPSEDADEFVDAVTAIDDFAPDDEKLWAIVLPRIKKNIAILVENEAFRKLVAARQDINLKLLGMLETKSSAYQRDDREGRTRSAKRRRTDGSI</sequence>
<dbReference type="GeneID" id="96009401"/>
<dbReference type="Gene3D" id="3.30.710.10">
    <property type="entry name" value="Potassium Channel Kv1.1, Chain A"/>
    <property type="match status" value="1"/>
</dbReference>
<evidence type="ECO:0000313" key="3">
    <source>
        <dbReference type="EMBL" id="KAL1583180.1"/>
    </source>
</evidence>
<feature type="domain" description="BTB" evidence="2">
    <location>
        <begin position="26"/>
        <end position="94"/>
    </location>
</feature>
<dbReference type="RefSeq" id="XP_069226287.1">
    <property type="nucleotide sequence ID" value="XM_069376563.1"/>
</dbReference>
<proteinExistence type="predicted"/>
<dbReference type="PANTHER" id="PTHR47843">
    <property type="entry name" value="BTB DOMAIN-CONTAINING PROTEIN-RELATED"/>
    <property type="match status" value="1"/>
</dbReference>
<organism evidence="3 4">
    <name type="scientific">Cladosporium halotolerans</name>
    <dbReference type="NCBI Taxonomy" id="1052096"/>
    <lineage>
        <taxon>Eukaryota</taxon>
        <taxon>Fungi</taxon>
        <taxon>Dikarya</taxon>
        <taxon>Ascomycota</taxon>
        <taxon>Pezizomycotina</taxon>
        <taxon>Dothideomycetes</taxon>
        <taxon>Dothideomycetidae</taxon>
        <taxon>Cladosporiales</taxon>
        <taxon>Cladosporiaceae</taxon>
        <taxon>Cladosporium</taxon>
    </lineage>
</organism>
<dbReference type="CDD" id="cd18186">
    <property type="entry name" value="BTB_POZ_ZBTB_KLHL-like"/>
    <property type="match status" value="1"/>
</dbReference>
<dbReference type="InterPro" id="IPR011333">
    <property type="entry name" value="SKP1/BTB/POZ_sf"/>
</dbReference>
<gene>
    <name evidence="3" type="ORF">WHR41_07959</name>
</gene>
<dbReference type="AlphaFoldDB" id="A0AB34KIL0"/>
<dbReference type="Pfam" id="PF00651">
    <property type="entry name" value="BTB"/>
    <property type="match status" value="1"/>
</dbReference>
<dbReference type="InterPro" id="IPR000210">
    <property type="entry name" value="BTB/POZ_dom"/>
</dbReference>
<dbReference type="EMBL" id="JAAQHG020000038">
    <property type="protein sequence ID" value="KAL1583180.1"/>
    <property type="molecule type" value="Genomic_DNA"/>
</dbReference>